<protein>
    <submittedName>
        <fullName evidence="2">Uncharacterized protein</fullName>
    </submittedName>
</protein>
<feature type="region of interest" description="Disordered" evidence="1">
    <location>
        <begin position="1"/>
        <end position="29"/>
    </location>
</feature>
<comment type="caution">
    <text evidence="2">The sequence shown here is derived from an EMBL/GenBank/DDBJ whole genome shotgun (WGS) entry which is preliminary data.</text>
</comment>
<accession>A0ABW1E104</accession>
<evidence type="ECO:0000313" key="2">
    <source>
        <dbReference type="EMBL" id="MFC5854235.1"/>
    </source>
</evidence>
<organism evidence="2 3">
    <name type="scientific">Streptomyces chlorus</name>
    <dbReference type="NCBI Taxonomy" id="887452"/>
    <lineage>
        <taxon>Bacteria</taxon>
        <taxon>Bacillati</taxon>
        <taxon>Actinomycetota</taxon>
        <taxon>Actinomycetes</taxon>
        <taxon>Kitasatosporales</taxon>
        <taxon>Streptomycetaceae</taxon>
        <taxon>Streptomyces</taxon>
    </lineage>
</organism>
<sequence length="219" mass="23296">MTTPSTPGFRPTHVVPGDGMPAWEAPDPAGPTVGLDPLLPVRLVERRGDWGQVLCSNGWSAWVDGRLLVAVPQDPPASEEPRARTADPQPLLTRTEEALAGYRAAVEALADGRLDGEGFHARTRGLRVGLVVDGESLWLYDSEHGRWVYTDGTRLHTYAADDPPAVDPSRAPDISEAPDASASPGHAPARAVPGEPTRDVPAEPTRVVASGPSSDRDVR</sequence>
<gene>
    <name evidence="2" type="ORF">ACFPZI_21235</name>
</gene>
<dbReference type="EMBL" id="JBHSOA010000044">
    <property type="protein sequence ID" value="MFC5854235.1"/>
    <property type="molecule type" value="Genomic_DNA"/>
</dbReference>
<dbReference type="Proteomes" id="UP001596180">
    <property type="component" value="Unassembled WGS sequence"/>
</dbReference>
<evidence type="ECO:0000313" key="3">
    <source>
        <dbReference type="Proteomes" id="UP001596180"/>
    </source>
</evidence>
<reference evidence="3" key="1">
    <citation type="journal article" date="2019" name="Int. J. Syst. Evol. Microbiol.">
        <title>The Global Catalogue of Microorganisms (GCM) 10K type strain sequencing project: providing services to taxonomists for standard genome sequencing and annotation.</title>
        <authorList>
            <consortium name="The Broad Institute Genomics Platform"/>
            <consortium name="The Broad Institute Genome Sequencing Center for Infectious Disease"/>
            <person name="Wu L."/>
            <person name="Ma J."/>
        </authorList>
    </citation>
    <scope>NUCLEOTIDE SEQUENCE [LARGE SCALE GENOMIC DNA]</scope>
    <source>
        <strain evidence="3">JCM 10411</strain>
    </source>
</reference>
<feature type="region of interest" description="Disordered" evidence="1">
    <location>
        <begin position="159"/>
        <end position="219"/>
    </location>
</feature>
<evidence type="ECO:0000256" key="1">
    <source>
        <dbReference type="SAM" id="MobiDB-lite"/>
    </source>
</evidence>
<name>A0ABW1E104_9ACTN</name>
<keyword evidence="3" id="KW-1185">Reference proteome</keyword>
<dbReference type="RefSeq" id="WP_381365197.1">
    <property type="nucleotide sequence ID" value="NZ_JBHSOA010000044.1"/>
</dbReference>
<proteinExistence type="predicted"/>